<organism evidence="2 3">
    <name type="scientific">Friedmanniomyces endolithicus</name>
    <dbReference type="NCBI Taxonomy" id="329885"/>
    <lineage>
        <taxon>Eukaryota</taxon>
        <taxon>Fungi</taxon>
        <taxon>Dikarya</taxon>
        <taxon>Ascomycota</taxon>
        <taxon>Pezizomycotina</taxon>
        <taxon>Dothideomycetes</taxon>
        <taxon>Dothideomycetidae</taxon>
        <taxon>Mycosphaerellales</taxon>
        <taxon>Teratosphaeriaceae</taxon>
        <taxon>Friedmanniomyces</taxon>
    </lineage>
</organism>
<feature type="region of interest" description="Disordered" evidence="1">
    <location>
        <begin position="151"/>
        <end position="226"/>
    </location>
</feature>
<keyword evidence="3" id="KW-1185">Reference proteome</keyword>
<proteinExistence type="predicted"/>
<reference evidence="2" key="1">
    <citation type="submission" date="2023-06" db="EMBL/GenBank/DDBJ databases">
        <title>Black Yeasts Isolated from many extreme environments.</title>
        <authorList>
            <person name="Coleine C."/>
            <person name="Stajich J.E."/>
            <person name="Selbmann L."/>
        </authorList>
    </citation>
    <scope>NUCLEOTIDE SEQUENCE</scope>
    <source>
        <strain evidence="2">CCFEE 5200</strain>
    </source>
</reference>
<dbReference type="EMBL" id="JAUJLE010000109">
    <property type="protein sequence ID" value="KAK0981891.1"/>
    <property type="molecule type" value="Genomic_DNA"/>
</dbReference>
<name>A0AAN6QRL7_9PEZI</name>
<protein>
    <submittedName>
        <fullName evidence="2">Uncharacterized protein</fullName>
    </submittedName>
</protein>
<dbReference type="Proteomes" id="UP001175353">
    <property type="component" value="Unassembled WGS sequence"/>
</dbReference>
<evidence type="ECO:0000256" key="1">
    <source>
        <dbReference type="SAM" id="MobiDB-lite"/>
    </source>
</evidence>
<feature type="compositionally biased region" description="Basic residues" evidence="1">
    <location>
        <begin position="194"/>
        <end position="210"/>
    </location>
</feature>
<dbReference type="AlphaFoldDB" id="A0AAN6QRL7"/>
<accession>A0AAN6QRL7</accession>
<gene>
    <name evidence="2" type="ORF">LTR91_011752</name>
</gene>
<evidence type="ECO:0000313" key="2">
    <source>
        <dbReference type="EMBL" id="KAK0981891.1"/>
    </source>
</evidence>
<evidence type="ECO:0000313" key="3">
    <source>
        <dbReference type="Proteomes" id="UP001175353"/>
    </source>
</evidence>
<sequence length="419" mass="43859">MPLWGPFVNGVGLPSHYVDDDFVPYYPPPGMFLPPGPLLDGFFDDQTFSGPPQAFQQLATAGPVYHPAPPRAQLAGQMQLPMAAPAAVPVAQWTARPPKARGWAAGLIPSAAEIEASLVPAKNRENPNRGSKLGLTPVQHDVRRLTRKNISQVNRRAARAELRRLGLEPTPKAKKAKKGDGELAPEGEEGKTAKTAKKTAARPAARRRKTAVSSLSPAVEADSANPAPVFPLFDAAVPSAVPSPDSFLADPILPQADGSTDFGAAPRGYEPDWTRTGVPANPPLVPDSVEMAWASGALPALPGPGSYIADPILPQADGSAEFGAAPRGHEPAETVDPTNLTLAPGSVQMPSPSGVASWLAEIPPMDTLPLPSPDLPPSDLPLSDDWMSLFPDGDAGLDFGGDVRYEDLFVFDGGAPPAA</sequence>
<comment type="caution">
    <text evidence="2">The sequence shown here is derived from an EMBL/GenBank/DDBJ whole genome shotgun (WGS) entry which is preliminary data.</text>
</comment>